<gene>
    <name evidence="1" type="ORF">Tco_1055703</name>
</gene>
<reference evidence="1" key="1">
    <citation type="journal article" date="2022" name="Int. J. Mol. Sci.">
        <title>Draft Genome of Tanacetum Coccineum: Genomic Comparison of Closely Related Tanacetum-Family Plants.</title>
        <authorList>
            <person name="Yamashiro T."/>
            <person name="Shiraishi A."/>
            <person name="Nakayama K."/>
            <person name="Satake H."/>
        </authorList>
    </citation>
    <scope>NUCLEOTIDE SEQUENCE</scope>
</reference>
<protein>
    <submittedName>
        <fullName evidence="1">Uncharacterized protein</fullName>
    </submittedName>
</protein>
<evidence type="ECO:0000313" key="1">
    <source>
        <dbReference type="EMBL" id="GJT81361.1"/>
    </source>
</evidence>
<proteinExistence type="predicted"/>
<dbReference type="Proteomes" id="UP001151760">
    <property type="component" value="Unassembled WGS sequence"/>
</dbReference>
<organism evidence="1 2">
    <name type="scientific">Tanacetum coccineum</name>
    <dbReference type="NCBI Taxonomy" id="301880"/>
    <lineage>
        <taxon>Eukaryota</taxon>
        <taxon>Viridiplantae</taxon>
        <taxon>Streptophyta</taxon>
        <taxon>Embryophyta</taxon>
        <taxon>Tracheophyta</taxon>
        <taxon>Spermatophyta</taxon>
        <taxon>Magnoliopsida</taxon>
        <taxon>eudicotyledons</taxon>
        <taxon>Gunneridae</taxon>
        <taxon>Pentapetalae</taxon>
        <taxon>asterids</taxon>
        <taxon>campanulids</taxon>
        <taxon>Asterales</taxon>
        <taxon>Asteraceae</taxon>
        <taxon>Asteroideae</taxon>
        <taxon>Anthemideae</taxon>
        <taxon>Anthemidinae</taxon>
        <taxon>Tanacetum</taxon>
    </lineage>
</organism>
<name>A0ABQ5H0F2_9ASTR</name>
<evidence type="ECO:0000313" key="2">
    <source>
        <dbReference type="Proteomes" id="UP001151760"/>
    </source>
</evidence>
<accession>A0ABQ5H0F2</accession>
<sequence>MYRFSSTASLGINDPGTFYTTSRCGLDGSIFGAVAGEAVKTIIVTAACNVSLVGTGAHCRFKLPPNVQELSLIRNHAKNQTIDELPTKLAKVMQTTMSSLYIAKNVVAMNTRDFDISTPAIYVNHPIFNSQNDLLNSQNKLMEQMTTLRDLVGQVIQKKEEEKRIAEEQAAKESYWMEIPHLLR</sequence>
<dbReference type="EMBL" id="BQNB010019076">
    <property type="protein sequence ID" value="GJT81361.1"/>
    <property type="molecule type" value="Genomic_DNA"/>
</dbReference>
<reference evidence="1" key="2">
    <citation type="submission" date="2022-01" db="EMBL/GenBank/DDBJ databases">
        <authorList>
            <person name="Yamashiro T."/>
            <person name="Shiraishi A."/>
            <person name="Satake H."/>
            <person name="Nakayama K."/>
        </authorList>
    </citation>
    <scope>NUCLEOTIDE SEQUENCE</scope>
</reference>
<keyword evidence="2" id="KW-1185">Reference proteome</keyword>
<comment type="caution">
    <text evidence="1">The sequence shown here is derived from an EMBL/GenBank/DDBJ whole genome shotgun (WGS) entry which is preliminary data.</text>
</comment>